<proteinExistence type="predicted"/>
<protein>
    <submittedName>
        <fullName evidence="2">Uncharacterized protein</fullName>
    </submittedName>
</protein>
<accession>A0A016TJY3</accession>
<gene>
    <name evidence="2" type="primary">Acey_s0097.g3006</name>
    <name evidence="2" type="ORF">Y032_0097g3006</name>
</gene>
<sequence length="85" mass="9570">MGVVEFLKVASTIVFVLAAALNAVLIYIVSTKTRNKIGVYKYMIICFAVCNIVYSATEYTAKPVWYPLQSLLFRSTDVNCSLKFF</sequence>
<evidence type="ECO:0000313" key="2">
    <source>
        <dbReference type="EMBL" id="EYC02898.1"/>
    </source>
</evidence>
<comment type="caution">
    <text evidence="2">The sequence shown here is derived from an EMBL/GenBank/DDBJ whole genome shotgun (WGS) entry which is preliminary data.</text>
</comment>
<evidence type="ECO:0000256" key="1">
    <source>
        <dbReference type="SAM" id="Phobius"/>
    </source>
</evidence>
<keyword evidence="3" id="KW-1185">Reference proteome</keyword>
<dbReference type="EMBL" id="JARK01001433">
    <property type="protein sequence ID" value="EYC02898.1"/>
    <property type="molecule type" value="Genomic_DNA"/>
</dbReference>
<reference evidence="3" key="1">
    <citation type="journal article" date="2015" name="Nat. Genet.">
        <title>The genome and transcriptome of the zoonotic hookworm Ancylostoma ceylanicum identify infection-specific gene families.</title>
        <authorList>
            <person name="Schwarz E.M."/>
            <person name="Hu Y."/>
            <person name="Antoshechkin I."/>
            <person name="Miller M.M."/>
            <person name="Sternberg P.W."/>
            <person name="Aroian R.V."/>
        </authorList>
    </citation>
    <scope>NUCLEOTIDE SEQUENCE</scope>
    <source>
        <strain evidence="3">HY135</strain>
    </source>
</reference>
<dbReference type="PANTHER" id="PTHR46178:SF9">
    <property type="entry name" value="SEVEN TM RECEPTOR"/>
    <property type="match status" value="1"/>
</dbReference>
<dbReference type="PANTHER" id="PTHR46178">
    <property type="entry name" value="SEVEN TM RECEPTOR"/>
    <property type="match status" value="1"/>
</dbReference>
<dbReference type="InterPro" id="IPR019428">
    <property type="entry name" value="7TM_GPCR_serpentine_rcpt_Str"/>
</dbReference>
<name>A0A016TJY3_9BILA</name>
<keyword evidence="1" id="KW-1133">Transmembrane helix</keyword>
<evidence type="ECO:0000313" key="3">
    <source>
        <dbReference type="Proteomes" id="UP000024635"/>
    </source>
</evidence>
<feature type="transmembrane region" description="Helical" evidence="1">
    <location>
        <begin position="6"/>
        <end position="27"/>
    </location>
</feature>
<dbReference type="Proteomes" id="UP000024635">
    <property type="component" value="Unassembled WGS sequence"/>
</dbReference>
<dbReference type="AlphaFoldDB" id="A0A016TJY3"/>
<feature type="transmembrane region" description="Helical" evidence="1">
    <location>
        <begin position="39"/>
        <end position="57"/>
    </location>
</feature>
<keyword evidence="1" id="KW-0472">Membrane</keyword>
<dbReference type="OrthoDB" id="5875495at2759"/>
<dbReference type="Pfam" id="PF10326">
    <property type="entry name" value="7TM_GPCR_Str"/>
    <property type="match status" value="1"/>
</dbReference>
<organism evidence="2 3">
    <name type="scientific">Ancylostoma ceylanicum</name>
    <dbReference type="NCBI Taxonomy" id="53326"/>
    <lineage>
        <taxon>Eukaryota</taxon>
        <taxon>Metazoa</taxon>
        <taxon>Ecdysozoa</taxon>
        <taxon>Nematoda</taxon>
        <taxon>Chromadorea</taxon>
        <taxon>Rhabditida</taxon>
        <taxon>Rhabditina</taxon>
        <taxon>Rhabditomorpha</taxon>
        <taxon>Strongyloidea</taxon>
        <taxon>Ancylostomatidae</taxon>
        <taxon>Ancylostomatinae</taxon>
        <taxon>Ancylostoma</taxon>
    </lineage>
</organism>
<keyword evidence="1" id="KW-0812">Transmembrane</keyword>